<sequence>MQTAPSTTTSRKPEPFLASRDGGEASGTLEATAVGAGDYSPHVRDMTAVSAEAAWLLLVGLALVGAIVTLADGRLRWYPRGLLQWCMVIALAQGPYGMLLASGLIPQAETPAVRIVMLPTWIAGVGSRSGRADEPCSADGRIKNSSESWATSTC</sequence>
<feature type="transmembrane region" description="Helical" evidence="2">
    <location>
        <begin position="82"/>
        <end position="105"/>
    </location>
</feature>
<comment type="caution">
    <text evidence="3">The sequence shown here is derived from an EMBL/GenBank/DDBJ whole genome shotgun (WGS) entry which is preliminary data.</text>
</comment>
<accession>A0A918GBS1</accession>
<dbReference type="AlphaFoldDB" id="A0A918GBS1"/>
<evidence type="ECO:0000256" key="1">
    <source>
        <dbReference type="SAM" id="MobiDB-lite"/>
    </source>
</evidence>
<gene>
    <name evidence="3" type="ORF">GCM10010269_79650</name>
</gene>
<dbReference type="Proteomes" id="UP000606194">
    <property type="component" value="Unassembled WGS sequence"/>
</dbReference>
<feature type="compositionally biased region" description="Polar residues" evidence="1">
    <location>
        <begin position="145"/>
        <end position="154"/>
    </location>
</feature>
<reference evidence="3" key="2">
    <citation type="submission" date="2020-09" db="EMBL/GenBank/DDBJ databases">
        <authorList>
            <person name="Sun Q."/>
            <person name="Ohkuma M."/>
        </authorList>
    </citation>
    <scope>NUCLEOTIDE SEQUENCE</scope>
    <source>
        <strain evidence="3">JCM 4386</strain>
    </source>
</reference>
<evidence type="ECO:0000256" key="2">
    <source>
        <dbReference type="SAM" id="Phobius"/>
    </source>
</evidence>
<protein>
    <submittedName>
        <fullName evidence="3">Uncharacterized protein</fullName>
    </submittedName>
</protein>
<keyword evidence="4" id="KW-1185">Reference proteome</keyword>
<feature type="compositionally biased region" description="Basic and acidic residues" evidence="1">
    <location>
        <begin position="130"/>
        <end position="144"/>
    </location>
</feature>
<evidence type="ECO:0000313" key="4">
    <source>
        <dbReference type="Proteomes" id="UP000606194"/>
    </source>
</evidence>
<keyword evidence="2" id="KW-0472">Membrane</keyword>
<feature type="region of interest" description="Disordered" evidence="1">
    <location>
        <begin position="1"/>
        <end position="24"/>
    </location>
</feature>
<keyword evidence="2" id="KW-1133">Transmembrane helix</keyword>
<name>A0A918GBS1_9ACTN</name>
<feature type="transmembrane region" description="Helical" evidence="2">
    <location>
        <begin position="53"/>
        <end position="70"/>
    </location>
</feature>
<organism evidence="3 4">
    <name type="scientific">Streptomyces humidus</name>
    <dbReference type="NCBI Taxonomy" id="52259"/>
    <lineage>
        <taxon>Bacteria</taxon>
        <taxon>Bacillati</taxon>
        <taxon>Actinomycetota</taxon>
        <taxon>Actinomycetes</taxon>
        <taxon>Kitasatosporales</taxon>
        <taxon>Streptomycetaceae</taxon>
        <taxon>Streptomyces</taxon>
    </lineage>
</organism>
<feature type="region of interest" description="Disordered" evidence="1">
    <location>
        <begin position="127"/>
        <end position="154"/>
    </location>
</feature>
<evidence type="ECO:0000313" key="3">
    <source>
        <dbReference type="EMBL" id="GGS28967.1"/>
    </source>
</evidence>
<proteinExistence type="predicted"/>
<dbReference type="EMBL" id="BMTL01000057">
    <property type="protein sequence ID" value="GGS28967.1"/>
    <property type="molecule type" value="Genomic_DNA"/>
</dbReference>
<feature type="compositionally biased region" description="Polar residues" evidence="1">
    <location>
        <begin position="1"/>
        <end position="10"/>
    </location>
</feature>
<reference evidence="3" key="1">
    <citation type="journal article" date="2014" name="Int. J. Syst. Evol. Microbiol.">
        <title>Complete genome sequence of Corynebacterium casei LMG S-19264T (=DSM 44701T), isolated from a smear-ripened cheese.</title>
        <authorList>
            <consortium name="US DOE Joint Genome Institute (JGI-PGF)"/>
            <person name="Walter F."/>
            <person name="Albersmeier A."/>
            <person name="Kalinowski J."/>
            <person name="Ruckert C."/>
        </authorList>
    </citation>
    <scope>NUCLEOTIDE SEQUENCE</scope>
    <source>
        <strain evidence="3">JCM 4386</strain>
    </source>
</reference>
<keyword evidence="2" id="KW-0812">Transmembrane</keyword>